<sequence length="83" mass="9707">MAKHTQAHMAKTLEKNRAEAWKDMTKRQMEYYMGAKLLEIGVNPKSAIYRWSMEDKGNSEEWTYSAYWGDSKEKLEQQEAQGG</sequence>
<dbReference type="EMBL" id="JAMPKM010000002">
    <property type="protein sequence ID" value="MEP0816281.1"/>
    <property type="molecule type" value="Genomic_DNA"/>
</dbReference>
<proteinExistence type="predicted"/>
<protein>
    <submittedName>
        <fullName evidence="1">Uncharacterized protein</fullName>
    </submittedName>
</protein>
<dbReference type="Proteomes" id="UP001464891">
    <property type="component" value="Unassembled WGS sequence"/>
</dbReference>
<organism evidence="1 2">
    <name type="scientific">Trichocoleus desertorum GB2-A4</name>
    <dbReference type="NCBI Taxonomy" id="2933944"/>
    <lineage>
        <taxon>Bacteria</taxon>
        <taxon>Bacillati</taxon>
        <taxon>Cyanobacteriota</taxon>
        <taxon>Cyanophyceae</taxon>
        <taxon>Leptolyngbyales</taxon>
        <taxon>Trichocoleusaceae</taxon>
        <taxon>Trichocoleus</taxon>
    </lineage>
</organism>
<keyword evidence="2" id="KW-1185">Reference proteome</keyword>
<accession>A0ABV0J3E1</accession>
<evidence type="ECO:0000313" key="1">
    <source>
        <dbReference type="EMBL" id="MEP0816281.1"/>
    </source>
</evidence>
<comment type="caution">
    <text evidence="1">The sequence shown here is derived from an EMBL/GenBank/DDBJ whole genome shotgun (WGS) entry which is preliminary data.</text>
</comment>
<evidence type="ECO:0000313" key="2">
    <source>
        <dbReference type="Proteomes" id="UP001464891"/>
    </source>
</evidence>
<gene>
    <name evidence="1" type="ORF">NC998_04130</name>
</gene>
<dbReference type="RefSeq" id="WP_190433549.1">
    <property type="nucleotide sequence ID" value="NZ_JAMPKM010000002.1"/>
</dbReference>
<reference evidence="1 2" key="1">
    <citation type="submission" date="2022-04" db="EMBL/GenBank/DDBJ databases">
        <title>Positive selection, recombination, and allopatry shape intraspecific diversity of widespread and dominant cyanobacteria.</title>
        <authorList>
            <person name="Wei J."/>
            <person name="Shu W."/>
            <person name="Hu C."/>
        </authorList>
    </citation>
    <scope>NUCLEOTIDE SEQUENCE [LARGE SCALE GENOMIC DNA]</scope>
    <source>
        <strain evidence="1 2">GB2-A4</strain>
    </source>
</reference>
<name>A0ABV0J3E1_9CYAN</name>